<accession>A0A8J3F103</accession>
<reference evidence="3" key="1">
    <citation type="journal article" date="2019" name="Int. J. Syst. Evol. Microbiol.">
        <title>The Global Catalogue of Microorganisms (GCM) 10K type strain sequencing project: providing services to taxonomists for standard genome sequencing and annotation.</title>
        <authorList>
            <consortium name="The Broad Institute Genomics Platform"/>
            <consortium name="The Broad Institute Genome Sequencing Center for Infectious Disease"/>
            <person name="Wu L."/>
            <person name="Ma J."/>
        </authorList>
    </citation>
    <scope>NUCLEOTIDE SEQUENCE [LARGE SCALE GENOMIC DNA]</scope>
    <source>
        <strain evidence="3">CGMCC 1.14993</strain>
    </source>
</reference>
<evidence type="ECO:0000256" key="1">
    <source>
        <dbReference type="ARBA" id="ARBA00006479"/>
    </source>
</evidence>
<dbReference type="Gene3D" id="3.30.420.40">
    <property type="match status" value="2"/>
</dbReference>
<evidence type="ECO:0000313" key="2">
    <source>
        <dbReference type="EMBL" id="GGI16081.1"/>
    </source>
</evidence>
<name>A0A8J3F103_9BACI</name>
<dbReference type="InterPro" id="IPR000600">
    <property type="entry name" value="ROK"/>
</dbReference>
<dbReference type="EMBL" id="BMHB01000002">
    <property type="protein sequence ID" value="GGI16081.1"/>
    <property type="molecule type" value="Genomic_DNA"/>
</dbReference>
<keyword evidence="3" id="KW-1185">Reference proteome</keyword>
<dbReference type="RefSeq" id="WP_158093273.1">
    <property type="nucleotide sequence ID" value="NZ_BMHB01000002.1"/>
</dbReference>
<sequence length="311" mass="34119">MDYIICFDIGGTFIKYGLINQKGQMMFKDKALTPKHDIQTLLPELIIEKVKLLQNDFAITGIGISSCGLVNHEKGEILFSNNLPGYSGMKLAETLFKSIELPVVVENDVKSACLGEMWKGAIQGKQNVVFLTLGTGIGSSIIIDGNIVNGSHQLAGELGHTVIVANGRTCGCGRRGCYERYAATSAFVNDYIEEKKKQGVILENVSGEQILQLVNEKDPVASMVYKRFISYISIGLVNIVHLLNPEAIIIGGGIAEQTEQFIQDINIVIKKEMMPIYHNQKDLVFPSTLGNDAGLYGACYLTLKKFSHLQV</sequence>
<protein>
    <submittedName>
        <fullName evidence="2">Glucokinase</fullName>
    </submittedName>
</protein>
<evidence type="ECO:0000313" key="3">
    <source>
        <dbReference type="Proteomes" id="UP000626244"/>
    </source>
</evidence>
<dbReference type="OrthoDB" id="9795247at2"/>
<dbReference type="SUPFAM" id="SSF53067">
    <property type="entry name" value="Actin-like ATPase domain"/>
    <property type="match status" value="1"/>
</dbReference>
<dbReference type="PANTHER" id="PTHR18964">
    <property type="entry name" value="ROK (REPRESSOR, ORF, KINASE) FAMILY"/>
    <property type="match status" value="1"/>
</dbReference>
<gene>
    <name evidence="2" type="primary">glk</name>
    <name evidence="2" type="ORF">GCM10007380_31180</name>
</gene>
<dbReference type="AlphaFoldDB" id="A0A8J3F103"/>
<dbReference type="InterPro" id="IPR043129">
    <property type="entry name" value="ATPase_NBD"/>
</dbReference>
<comment type="similarity">
    <text evidence="1">Belongs to the ROK (NagC/XylR) family.</text>
</comment>
<dbReference type="CDD" id="cd24068">
    <property type="entry name" value="ASKHA_NBD_ROK_FnNanK-like"/>
    <property type="match status" value="1"/>
</dbReference>
<organism evidence="2 3">
    <name type="scientific">Gottfriedia solisilvae</name>
    <dbReference type="NCBI Taxonomy" id="1516104"/>
    <lineage>
        <taxon>Bacteria</taxon>
        <taxon>Bacillati</taxon>
        <taxon>Bacillota</taxon>
        <taxon>Bacilli</taxon>
        <taxon>Bacillales</taxon>
        <taxon>Bacillaceae</taxon>
        <taxon>Gottfriedia</taxon>
    </lineage>
</organism>
<dbReference type="Pfam" id="PF00480">
    <property type="entry name" value="ROK"/>
    <property type="match status" value="1"/>
</dbReference>
<proteinExistence type="inferred from homology"/>
<comment type="caution">
    <text evidence="2">The sequence shown here is derived from an EMBL/GenBank/DDBJ whole genome shotgun (WGS) entry which is preliminary data.</text>
</comment>
<dbReference type="Proteomes" id="UP000626244">
    <property type="component" value="Unassembled WGS sequence"/>
</dbReference>
<dbReference type="PANTHER" id="PTHR18964:SF165">
    <property type="entry name" value="BETA-GLUCOSIDE KINASE"/>
    <property type="match status" value="1"/>
</dbReference>